<dbReference type="PANTHER" id="PTHR43794">
    <property type="entry name" value="AMINOHYDROLASE SSNA-RELATED"/>
    <property type="match status" value="1"/>
</dbReference>
<comment type="caution">
    <text evidence="3">The sequence shown here is derived from an EMBL/GenBank/DDBJ whole genome shotgun (WGS) entry which is preliminary data.</text>
</comment>
<dbReference type="AlphaFoldDB" id="A0A031LM44"/>
<dbReference type="CDD" id="cd01298">
    <property type="entry name" value="ATZ_TRZ_like"/>
    <property type="match status" value="1"/>
</dbReference>
<keyword evidence="1 3" id="KW-0378">Hydrolase</keyword>
<reference evidence="3 4" key="1">
    <citation type="submission" date="2014-03" db="EMBL/GenBank/DDBJ databases">
        <title>Draft genome sequence of the novel thermoacidophilic archaea Acidianus copahuensis ALE1 strain, isolated from Copahue volcanic area in Neuquen Argentina.</title>
        <authorList>
            <person name="Urbieta M.S."/>
            <person name="Rascovan N."/>
            <person name="Castro C."/>
            <person name="Revale S."/>
            <person name="Giaveno M.A."/>
            <person name="Vazquez M.P."/>
            <person name="Donati E.R."/>
        </authorList>
    </citation>
    <scope>NUCLEOTIDE SEQUENCE [LARGE SCALE GENOMIC DNA]</scope>
    <source>
        <strain evidence="3 4">ALE1</strain>
    </source>
</reference>
<evidence type="ECO:0000313" key="4">
    <source>
        <dbReference type="Proteomes" id="UP000024332"/>
    </source>
</evidence>
<dbReference type="InterPro" id="IPR050287">
    <property type="entry name" value="MTA/SAH_deaminase"/>
</dbReference>
<evidence type="ECO:0000313" key="3">
    <source>
        <dbReference type="EMBL" id="EZQ03216.1"/>
    </source>
</evidence>
<dbReference type="Proteomes" id="UP000024332">
    <property type="component" value="Unassembled WGS sequence"/>
</dbReference>
<sequence>MLDLDGVRENVNIVIDNGYIIAVGDDTQGEEIDCSEFVVTPGFVNAHTHLGMIFLRGYYDDSNLHIWLSKMWEEERKALRETFRLSTEIGILEMMSYGITGFVDMYFNPEDVAEFSELYGIRAAAGMTFLNSINDPNQVERVQRSLKKSKFFIPIINVHSIYSTDEKTIILAKELAEELKTWIHIHLSETRKEIYDTKRKLGLFPVEYINKLGLTPYLHAVHLGWVSSWELEILKASRSTAHCPTSNMKLATAGAFPFYEAKELGINVTIGTDGPASNNSLDIIREMKEAVLLQRHSYWDTRIKALDVFTAATLNGYKLLGVKGGKIKPGYVADLALFDKYSLRPLAKDRLLSNIVYLSTGDYIKKTILNGKIYDKKELTQKIRTIYDRLESLMEKA</sequence>
<dbReference type="GO" id="GO:0016810">
    <property type="term" value="F:hydrolase activity, acting on carbon-nitrogen (but not peptide) bonds"/>
    <property type="evidence" value="ECO:0007669"/>
    <property type="project" value="InterPro"/>
</dbReference>
<dbReference type="Pfam" id="PF01979">
    <property type="entry name" value="Amidohydro_1"/>
    <property type="match status" value="1"/>
</dbReference>
<dbReference type="STRING" id="1160895.CM19_10345"/>
<proteinExistence type="predicted"/>
<evidence type="ECO:0000256" key="1">
    <source>
        <dbReference type="ARBA" id="ARBA00022801"/>
    </source>
</evidence>
<feature type="domain" description="Amidohydrolase-related" evidence="2">
    <location>
        <begin position="38"/>
        <end position="373"/>
    </location>
</feature>
<dbReference type="Gene3D" id="3.20.20.140">
    <property type="entry name" value="Metal-dependent hydrolases"/>
    <property type="match status" value="1"/>
</dbReference>
<keyword evidence="4" id="KW-1185">Reference proteome</keyword>
<name>A0A031LM44_9CREN</name>
<organism evidence="3 4">
    <name type="scientific">Candidatus Acidianus copahuensis</name>
    <dbReference type="NCBI Taxonomy" id="1160895"/>
    <lineage>
        <taxon>Archaea</taxon>
        <taxon>Thermoproteota</taxon>
        <taxon>Thermoprotei</taxon>
        <taxon>Sulfolobales</taxon>
        <taxon>Sulfolobaceae</taxon>
        <taxon>Acidianus</taxon>
    </lineage>
</organism>
<dbReference type="InterPro" id="IPR006680">
    <property type="entry name" value="Amidohydro-rel"/>
</dbReference>
<dbReference type="SUPFAM" id="SSF51556">
    <property type="entry name" value="Metallo-dependent hydrolases"/>
    <property type="match status" value="1"/>
</dbReference>
<dbReference type="InterPro" id="IPR011059">
    <property type="entry name" value="Metal-dep_hydrolase_composite"/>
</dbReference>
<dbReference type="Gene3D" id="2.30.40.10">
    <property type="entry name" value="Urease, subunit C, domain 1"/>
    <property type="match status" value="1"/>
</dbReference>
<evidence type="ECO:0000259" key="2">
    <source>
        <dbReference type="Pfam" id="PF01979"/>
    </source>
</evidence>
<protein>
    <submittedName>
        <fullName evidence="3">N-ethylammeline chlorohydrolase</fullName>
    </submittedName>
</protein>
<accession>A0A031LM44</accession>
<dbReference type="PANTHER" id="PTHR43794:SF11">
    <property type="entry name" value="AMIDOHYDROLASE-RELATED DOMAIN-CONTAINING PROTEIN"/>
    <property type="match status" value="1"/>
</dbReference>
<gene>
    <name evidence="3" type="ORF">CM19_10345</name>
</gene>
<dbReference type="EMBL" id="JFZT01000048">
    <property type="protein sequence ID" value="EZQ03216.1"/>
    <property type="molecule type" value="Genomic_DNA"/>
</dbReference>
<dbReference type="InterPro" id="IPR032466">
    <property type="entry name" value="Metal_Hydrolase"/>
</dbReference>
<dbReference type="SUPFAM" id="SSF51338">
    <property type="entry name" value="Composite domain of metallo-dependent hydrolases"/>
    <property type="match status" value="1"/>
</dbReference>